<dbReference type="PRINTS" id="PR00773">
    <property type="entry name" value="GRPEPROTEIN"/>
</dbReference>
<evidence type="ECO:0000256" key="1">
    <source>
        <dbReference type="ARBA" id="ARBA00004496"/>
    </source>
</evidence>
<dbReference type="OrthoDB" id="9789811at2"/>
<dbReference type="SUPFAM" id="SSF58014">
    <property type="entry name" value="Coiled-coil domain of nucleotide exchange factor GrpE"/>
    <property type="match status" value="1"/>
</dbReference>
<accession>A0A222P4V8</accession>
<comment type="subcellular location">
    <subcellularLocation>
        <location evidence="1 10">Cytoplasm</location>
    </subcellularLocation>
</comment>
<keyword evidence="5 10" id="KW-0346">Stress response</keyword>
<comment type="subunit">
    <text evidence="3 10">Homodimer.</text>
</comment>
<dbReference type="Proteomes" id="UP000201728">
    <property type="component" value="Chromosome"/>
</dbReference>
<keyword evidence="4 10" id="KW-0963">Cytoplasm</keyword>
<dbReference type="InterPro" id="IPR000740">
    <property type="entry name" value="GrpE"/>
</dbReference>
<proteinExistence type="inferred from homology"/>
<dbReference type="NCBIfam" id="NF010737">
    <property type="entry name" value="PRK14139.1"/>
    <property type="match status" value="1"/>
</dbReference>
<dbReference type="KEGG" id="lcd:clem_11670"/>
<evidence type="ECO:0000256" key="4">
    <source>
        <dbReference type="ARBA" id="ARBA00022490"/>
    </source>
</evidence>
<evidence type="ECO:0000256" key="2">
    <source>
        <dbReference type="ARBA" id="ARBA00009054"/>
    </source>
</evidence>
<name>A0A222P4V8_9GAMM</name>
<dbReference type="CDD" id="cd00446">
    <property type="entry name" value="GrpE"/>
    <property type="match status" value="1"/>
</dbReference>
<evidence type="ECO:0000256" key="12">
    <source>
        <dbReference type="RuleBase" id="RU004478"/>
    </source>
</evidence>
<evidence type="ECO:0000256" key="6">
    <source>
        <dbReference type="ARBA" id="ARBA00023186"/>
    </source>
</evidence>
<dbReference type="Pfam" id="PF01025">
    <property type="entry name" value="GrpE"/>
    <property type="match status" value="1"/>
</dbReference>
<evidence type="ECO:0000256" key="7">
    <source>
        <dbReference type="ARBA" id="ARBA00053401"/>
    </source>
</evidence>
<dbReference type="GO" id="GO:0051082">
    <property type="term" value="F:unfolded protein binding"/>
    <property type="evidence" value="ECO:0007669"/>
    <property type="project" value="TreeGrafter"/>
</dbReference>
<gene>
    <name evidence="10" type="primary">grpE</name>
    <name evidence="15" type="ORF">clem_11670</name>
</gene>
<evidence type="ECO:0000256" key="9">
    <source>
        <dbReference type="ARBA" id="ARBA00076414"/>
    </source>
</evidence>
<dbReference type="AlphaFoldDB" id="A0A222P4V8"/>
<comment type="function">
    <text evidence="7 10 11">Participates actively in the response to hyperosmotic and heat shock by preventing the aggregation of stress-denatured proteins, in association with DnaK and GrpE. It is the nucleotide exchange factor for DnaK and may function as a thermosensor. Unfolded proteins bind initially to DnaJ; upon interaction with the DnaJ-bound protein, DnaK hydrolyzes its bound ATP, resulting in the formation of a stable complex. GrpE releases ADP from DnaK; ATP binding to DnaK triggers the release of the substrate protein, thus completing the reaction cycle. Several rounds of ATP-dependent interactions between DnaJ, DnaK and GrpE are required for fully efficient folding.</text>
</comment>
<dbReference type="PANTHER" id="PTHR21237:SF23">
    <property type="entry name" value="GRPE PROTEIN HOMOLOG, MITOCHONDRIAL"/>
    <property type="match status" value="1"/>
</dbReference>
<feature type="compositionally biased region" description="Basic and acidic residues" evidence="14">
    <location>
        <begin position="1"/>
        <end position="21"/>
    </location>
</feature>
<evidence type="ECO:0000256" key="8">
    <source>
        <dbReference type="ARBA" id="ARBA00072274"/>
    </source>
</evidence>
<evidence type="ECO:0000256" key="13">
    <source>
        <dbReference type="SAM" id="Coils"/>
    </source>
</evidence>
<dbReference type="NCBIfam" id="NF010742">
    <property type="entry name" value="PRK14144.1"/>
    <property type="match status" value="1"/>
</dbReference>
<dbReference type="NCBIfam" id="NF010738">
    <property type="entry name" value="PRK14140.1"/>
    <property type="match status" value="1"/>
</dbReference>
<dbReference type="NCBIfam" id="NF010748">
    <property type="entry name" value="PRK14150.1"/>
    <property type="match status" value="1"/>
</dbReference>
<feature type="coiled-coil region" evidence="13">
    <location>
        <begin position="65"/>
        <end position="92"/>
    </location>
</feature>
<evidence type="ECO:0000256" key="11">
    <source>
        <dbReference type="RuleBase" id="RU000639"/>
    </source>
</evidence>
<dbReference type="GO" id="GO:0000774">
    <property type="term" value="F:adenyl-nucleotide exchange factor activity"/>
    <property type="evidence" value="ECO:0007669"/>
    <property type="project" value="InterPro"/>
</dbReference>
<protein>
    <recommendedName>
        <fullName evidence="8 10">Protein GrpE</fullName>
    </recommendedName>
    <alternativeName>
        <fullName evidence="9 10">HSP-70 cofactor</fullName>
    </alternativeName>
</protein>
<dbReference type="HAMAP" id="MF_01151">
    <property type="entry name" value="GrpE"/>
    <property type="match status" value="1"/>
</dbReference>
<evidence type="ECO:0000313" key="15">
    <source>
        <dbReference type="EMBL" id="ASQ46871.1"/>
    </source>
</evidence>
<evidence type="ECO:0000256" key="3">
    <source>
        <dbReference type="ARBA" id="ARBA00011738"/>
    </source>
</evidence>
<reference evidence="16" key="1">
    <citation type="submission" date="2016-07" db="EMBL/GenBank/DDBJ databases">
        <authorList>
            <person name="Florea S."/>
            <person name="Webb J.S."/>
            <person name="Jaromczyk J."/>
            <person name="Schardl C.L."/>
        </authorList>
    </citation>
    <scope>NUCLEOTIDE SEQUENCE [LARGE SCALE GENOMIC DNA]</scope>
    <source>
        <strain evidence="16">CDC-D5610</strain>
    </source>
</reference>
<dbReference type="InterPro" id="IPR009012">
    <property type="entry name" value="GrpE_head"/>
</dbReference>
<keyword evidence="6 10" id="KW-0143">Chaperone</keyword>
<evidence type="ECO:0000313" key="16">
    <source>
        <dbReference type="Proteomes" id="UP000201728"/>
    </source>
</evidence>
<feature type="compositionally biased region" description="Acidic residues" evidence="14">
    <location>
        <begin position="22"/>
        <end position="37"/>
    </location>
</feature>
<comment type="similarity">
    <text evidence="2 10 12">Belongs to the GrpE family.</text>
</comment>
<sequence>MSKENKKNWHKIKEEHDLEEEHSSEEEAFSEDEEERLEEPALEHPSYDALEEQLTAAEQKAHENWEKAARAMAELENVRRRAERDINNAHRYGVEKLLTSFLPVADSIEQALQLSEKEQNSSMHEGLELTMKLFLDILEKNGVKQLDPLGEPFNPQEHEAMSMQEAKDAAPNTVLAVFQKGYKLHDRVIRPARVVVTKAKPVDEKA</sequence>
<feature type="region of interest" description="Disordered" evidence="14">
    <location>
        <begin position="1"/>
        <end position="48"/>
    </location>
</feature>
<dbReference type="PROSITE" id="PS01071">
    <property type="entry name" value="GRPE"/>
    <property type="match status" value="1"/>
</dbReference>
<dbReference type="EMBL" id="CP016397">
    <property type="protein sequence ID" value="ASQ46871.1"/>
    <property type="molecule type" value="Genomic_DNA"/>
</dbReference>
<dbReference type="PANTHER" id="PTHR21237">
    <property type="entry name" value="GRPE PROTEIN"/>
    <property type="match status" value="1"/>
</dbReference>
<dbReference type="GO" id="GO:0005829">
    <property type="term" value="C:cytosol"/>
    <property type="evidence" value="ECO:0007669"/>
    <property type="project" value="TreeGrafter"/>
</dbReference>
<dbReference type="Gene3D" id="2.30.22.10">
    <property type="entry name" value="Head domain of nucleotide exchange factor GrpE"/>
    <property type="match status" value="1"/>
</dbReference>
<evidence type="ECO:0000256" key="5">
    <source>
        <dbReference type="ARBA" id="ARBA00023016"/>
    </source>
</evidence>
<dbReference type="Gene3D" id="3.90.20.20">
    <property type="match status" value="1"/>
</dbReference>
<dbReference type="GO" id="GO:0051087">
    <property type="term" value="F:protein-folding chaperone binding"/>
    <property type="evidence" value="ECO:0007669"/>
    <property type="project" value="InterPro"/>
</dbReference>
<dbReference type="RefSeq" id="WP_094091689.1">
    <property type="nucleotide sequence ID" value="NZ_CP016397.1"/>
</dbReference>
<evidence type="ECO:0000256" key="10">
    <source>
        <dbReference type="HAMAP-Rule" id="MF_01151"/>
    </source>
</evidence>
<keyword evidence="16" id="KW-1185">Reference proteome</keyword>
<dbReference type="GO" id="GO:0042803">
    <property type="term" value="F:protein homodimerization activity"/>
    <property type="evidence" value="ECO:0007669"/>
    <property type="project" value="InterPro"/>
</dbReference>
<organism evidence="15 16">
    <name type="scientific">Legionella clemsonensis</name>
    <dbReference type="NCBI Taxonomy" id="1867846"/>
    <lineage>
        <taxon>Bacteria</taxon>
        <taxon>Pseudomonadati</taxon>
        <taxon>Pseudomonadota</taxon>
        <taxon>Gammaproteobacteria</taxon>
        <taxon>Legionellales</taxon>
        <taxon>Legionellaceae</taxon>
        <taxon>Legionella</taxon>
    </lineage>
</organism>
<dbReference type="FunFam" id="2.30.22.10:FF:000001">
    <property type="entry name" value="Protein GrpE"/>
    <property type="match status" value="1"/>
</dbReference>
<evidence type="ECO:0000256" key="14">
    <source>
        <dbReference type="SAM" id="MobiDB-lite"/>
    </source>
</evidence>
<keyword evidence="13" id="KW-0175">Coiled coil</keyword>
<dbReference type="GO" id="GO:0006457">
    <property type="term" value="P:protein folding"/>
    <property type="evidence" value="ECO:0007669"/>
    <property type="project" value="InterPro"/>
</dbReference>
<dbReference type="InterPro" id="IPR013805">
    <property type="entry name" value="GrpE_CC"/>
</dbReference>
<dbReference type="SUPFAM" id="SSF51064">
    <property type="entry name" value="Head domain of nucleotide exchange factor GrpE"/>
    <property type="match status" value="1"/>
</dbReference>